<dbReference type="AlphaFoldDB" id="A0A2G2Y434"/>
<dbReference type="EMBL" id="AYRZ02000014">
    <property type="protein sequence ID" value="PHT64480.1"/>
    <property type="molecule type" value="Genomic_DNA"/>
</dbReference>
<reference evidence="3 4" key="1">
    <citation type="journal article" date="2014" name="Nat. Genet.">
        <title>Genome sequence of the hot pepper provides insights into the evolution of pungency in Capsicum species.</title>
        <authorList>
            <person name="Kim S."/>
            <person name="Park M."/>
            <person name="Yeom S.I."/>
            <person name="Kim Y.M."/>
            <person name="Lee J.M."/>
            <person name="Lee H.A."/>
            <person name="Seo E."/>
            <person name="Choi J."/>
            <person name="Cheong K."/>
            <person name="Kim K.T."/>
            <person name="Jung K."/>
            <person name="Lee G.W."/>
            <person name="Oh S.K."/>
            <person name="Bae C."/>
            <person name="Kim S.B."/>
            <person name="Lee H.Y."/>
            <person name="Kim S.Y."/>
            <person name="Kim M.S."/>
            <person name="Kang B.C."/>
            <person name="Jo Y.D."/>
            <person name="Yang H.B."/>
            <person name="Jeong H.J."/>
            <person name="Kang W.H."/>
            <person name="Kwon J.K."/>
            <person name="Shin C."/>
            <person name="Lim J.Y."/>
            <person name="Park J.H."/>
            <person name="Huh J.H."/>
            <person name="Kim J.S."/>
            <person name="Kim B.D."/>
            <person name="Cohen O."/>
            <person name="Paran I."/>
            <person name="Suh M.C."/>
            <person name="Lee S.B."/>
            <person name="Kim Y.K."/>
            <person name="Shin Y."/>
            <person name="Noh S.J."/>
            <person name="Park J."/>
            <person name="Seo Y.S."/>
            <person name="Kwon S.Y."/>
            <person name="Kim H.A."/>
            <person name="Park J.M."/>
            <person name="Kim H.J."/>
            <person name="Choi S.B."/>
            <person name="Bosland P.W."/>
            <person name="Reeves G."/>
            <person name="Jo S.H."/>
            <person name="Lee B.W."/>
            <person name="Cho H.T."/>
            <person name="Choi H.S."/>
            <person name="Lee M.S."/>
            <person name="Yu Y."/>
            <person name="Do Choi Y."/>
            <person name="Park B.S."/>
            <person name="van Deynze A."/>
            <person name="Ashrafi H."/>
            <person name="Hill T."/>
            <person name="Kim W.T."/>
            <person name="Pai H.S."/>
            <person name="Ahn H.K."/>
            <person name="Yeam I."/>
            <person name="Giovannoni J.J."/>
            <person name="Rose J.K."/>
            <person name="Sorensen I."/>
            <person name="Lee S.J."/>
            <person name="Kim R.W."/>
            <person name="Choi I.Y."/>
            <person name="Choi B.S."/>
            <person name="Lim J.S."/>
            <person name="Lee Y.H."/>
            <person name="Choi D."/>
        </authorList>
    </citation>
    <scope>NUCLEOTIDE SEQUENCE [LARGE SCALE GENOMIC DNA]</scope>
    <source>
        <strain evidence="4">cv. CM334</strain>
    </source>
</reference>
<dbReference type="PANTHER" id="PTHR46137:SF15">
    <property type="entry name" value="LRAT DOMAIN-CONTAINING PROTEIN"/>
    <property type="match status" value="1"/>
</dbReference>
<gene>
    <name evidence="3" type="ORF">T459_31634</name>
</gene>
<dbReference type="Proteomes" id="UP000222542">
    <property type="component" value="Unassembled WGS sequence"/>
</dbReference>
<keyword evidence="1" id="KW-1133">Transmembrane helix</keyword>
<keyword evidence="4" id="KW-1185">Reference proteome</keyword>
<dbReference type="OMA" id="PICGDRS"/>
<dbReference type="PROSITE" id="PS51934">
    <property type="entry name" value="LRAT"/>
    <property type="match status" value="1"/>
</dbReference>
<dbReference type="Gene3D" id="3.90.1720.10">
    <property type="entry name" value="endopeptidase domain like (from Nostoc punctiforme)"/>
    <property type="match status" value="1"/>
</dbReference>
<sequence length="235" mass="25781">NKIKEGELHIGDHIYTWRYGYIYAHHGIYVSRDIVIHFNPAPRQEVETGTALDGIIFSSSTSRRSESQCPICGDRSRNAGVISTCLECFLSGGKLYRFKYGVSKSVFYAQVRGTCTLATTDSSEDVIHRAETLLANNSFGNYKLFKNNCEDFAIYCKTGYNPHFGAGGRGASGYILLSAASAFGGPGPLPIGITFAGFPVLFAGMSYCFYRYLSDVGVRKDLKKIPVEELVDASV</sequence>
<protein>
    <recommendedName>
        <fullName evidence="2">LRAT domain-containing protein</fullName>
    </recommendedName>
</protein>
<proteinExistence type="predicted"/>
<accession>A0A2G2Y434</accession>
<evidence type="ECO:0000313" key="3">
    <source>
        <dbReference type="EMBL" id="PHT64480.1"/>
    </source>
</evidence>
<dbReference type="InterPro" id="IPR007053">
    <property type="entry name" value="LRAT_dom"/>
</dbReference>
<comment type="caution">
    <text evidence="3">The sequence shown here is derived from an EMBL/GenBank/DDBJ whole genome shotgun (WGS) entry which is preliminary data.</text>
</comment>
<organism evidence="3 4">
    <name type="scientific">Capsicum annuum</name>
    <name type="common">Capsicum pepper</name>
    <dbReference type="NCBI Taxonomy" id="4072"/>
    <lineage>
        <taxon>Eukaryota</taxon>
        <taxon>Viridiplantae</taxon>
        <taxon>Streptophyta</taxon>
        <taxon>Embryophyta</taxon>
        <taxon>Tracheophyta</taxon>
        <taxon>Spermatophyta</taxon>
        <taxon>Magnoliopsida</taxon>
        <taxon>eudicotyledons</taxon>
        <taxon>Gunneridae</taxon>
        <taxon>Pentapetalae</taxon>
        <taxon>asterids</taxon>
        <taxon>lamiids</taxon>
        <taxon>Solanales</taxon>
        <taxon>Solanaceae</taxon>
        <taxon>Solanoideae</taxon>
        <taxon>Capsiceae</taxon>
        <taxon>Capsicum</taxon>
    </lineage>
</organism>
<evidence type="ECO:0000313" key="4">
    <source>
        <dbReference type="Proteomes" id="UP000222542"/>
    </source>
</evidence>
<feature type="transmembrane region" description="Helical" evidence="1">
    <location>
        <begin position="189"/>
        <end position="210"/>
    </location>
</feature>
<keyword evidence="1" id="KW-0812">Transmembrane</keyword>
<name>A0A2G2Y434_CAPAN</name>
<evidence type="ECO:0000256" key="1">
    <source>
        <dbReference type="SAM" id="Phobius"/>
    </source>
</evidence>
<feature type="non-terminal residue" evidence="3">
    <location>
        <position position="1"/>
    </location>
</feature>
<dbReference type="Gramene" id="PHT64480">
    <property type="protein sequence ID" value="PHT64480"/>
    <property type="gene ID" value="T459_31634"/>
</dbReference>
<dbReference type="Pfam" id="PF04970">
    <property type="entry name" value="LRAT"/>
    <property type="match status" value="1"/>
</dbReference>
<keyword evidence="1" id="KW-0472">Membrane</keyword>
<feature type="domain" description="LRAT" evidence="2">
    <location>
        <begin position="15"/>
        <end position="165"/>
    </location>
</feature>
<dbReference type="PANTHER" id="PTHR46137">
    <property type="entry name" value="OS05G0310600 PROTEIN"/>
    <property type="match status" value="1"/>
</dbReference>
<evidence type="ECO:0000259" key="2">
    <source>
        <dbReference type="PROSITE" id="PS51934"/>
    </source>
</evidence>
<reference evidence="3 4" key="2">
    <citation type="journal article" date="2017" name="Genome Biol.">
        <title>New reference genome sequences of hot pepper reveal the massive evolution of plant disease-resistance genes by retroduplication.</title>
        <authorList>
            <person name="Kim S."/>
            <person name="Park J."/>
            <person name="Yeom S.I."/>
            <person name="Kim Y.M."/>
            <person name="Seo E."/>
            <person name="Kim K.T."/>
            <person name="Kim M.S."/>
            <person name="Lee J.M."/>
            <person name="Cheong K."/>
            <person name="Shin H.S."/>
            <person name="Kim S.B."/>
            <person name="Han K."/>
            <person name="Lee J."/>
            <person name="Park M."/>
            <person name="Lee H.A."/>
            <person name="Lee H.Y."/>
            <person name="Lee Y."/>
            <person name="Oh S."/>
            <person name="Lee J.H."/>
            <person name="Choi E."/>
            <person name="Choi E."/>
            <person name="Lee S.E."/>
            <person name="Jeon J."/>
            <person name="Kim H."/>
            <person name="Choi G."/>
            <person name="Song H."/>
            <person name="Lee J."/>
            <person name="Lee S.C."/>
            <person name="Kwon J.K."/>
            <person name="Lee H.Y."/>
            <person name="Koo N."/>
            <person name="Hong Y."/>
            <person name="Kim R.W."/>
            <person name="Kang W.H."/>
            <person name="Huh J.H."/>
            <person name="Kang B.C."/>
            <person name="Yang T.J."/>
            <person name="Lee Y.H."/>
            <person name="Bennetzen J.L."/>
            <person name="Choi D."/>
        </authorList>
    </citation>
    <scope>NUCLEOTIDE SEQUENCE [LARGE SCALE GENOMIC DNA]</scope>
    <source>
        <strain evidence="4">cv. CM334</strain>
    </source>
</reference>
<dbReference type="STRING" id="4072.A0A2G2Y434"/>